<name>A0A0K1PWG8_9BACT</name>
<evidence type="ECO:0000256" key="1">
    <source>
        <dbReference type="SAM" id="MobiDB-lite"/>
    </source>
</evidence>
<feature type="chain" id="PRO_5005466133" evidence="2">
    <location>
        <begin position="24"/>
        <end position="420"/>
    </location>
</feature>
<proteinExistence type="predicted"/>
<dbReference type="InterPro" id="IPR009091">
    <property type="entry name" value="RCC1/BLIP-II"/>
</dbReference>
<dbReference type="KEGG" id="llu:AKJ09_04539"/>
<dbReference type="STRING" id="1391654.AKJ09_04539"/>
<reference evidence="3 4" key="1">
    <citation type="submission" date="2015-08" db="EMBL/GenBank/DDBJ databases">
        <authorList>
            <person name="Babu N.S."/>
            <person name="Beckwith C.J."/>
            <person name="Beseler K.G."/>
            <person name="Brison A."/>
            <person name="Carone J.V."/>
            <person name="Caskin T.P."/>
            <person name="Diamond M."/>
            <person name="Durham M.E."/>
            <person name="Foxe J.M."/>
            <person name="Go M."/>
            <person name="Henderson B.A."/>
            <person name="Jones I.B."/>
            <person name="McGettigan J.A."/>
            <person name="Micheletti S.J."/>
            <person name="Nasrallah M.E."/>
            <person name="Ortiz D."/>
            <person name="Piller C.R."/>
            <person name="Privatt S.R."/>
            <person name="Schneider S.L."/>
            <person name="Sharp S."/>
            <person name="Smith T.C."/>
            <person name="Stanton J.D."/>
            <person name="Ullery H.E."/>
            <person name="Wilson R.J."/>
            <person name="Serrano M.G."/>
            <person name="Buck G."/>
            <person name="Lee V."/>
            <person name="Wang Y."/>
            <person name="Carvalho R."/>
            <person name="Voegtly L."/>
            <person name="Shi R."/>
            <person name="Duckworth R."/>
            <person name="Johnson A."/>
            <person name="Loviza R."/>
            <person name="Walstead R."/>
            <person name="Shah Z."/>
            <person name="Kiflezghi M."/>
            <person name="Wade K."/>
            <person name="Ball S.L."/>
            <person name="Bradley K.W."/>
            <person name="Asai D.J."/>
            <person name="Bowman C.A."/>
            <person name="Russell D.A."/>
            <person name="Pope W.H."/>
            <person name="Jacobs-Sera D."/>
            <person name="Hendrix R.W."/>
            <person name="Hatfull G.F."/>
        </authorList>
    </citation>
    <scope>NUCLEOTIDE SEQUENCE [LARGE SCALE GENOMIC DNA]</scope>
    <source>
        <strain evidence="3 4">DSM 27648</strain>
    </source>
</reference>
<dbReference type="EMBL" id="CP012333">
    <property type="protein sequence ID" value="AKU97875.1"/>
    <property type="molecule type" value="Genomic_DNA"/>
</dbReference>
<dbReference type="AlphaFoldDB" id="A0A0K1PWG8"/>
<evidence type="ECO:0000313" key="3">
    <source>
        <dbReference type="EMBL" id="AKU97875.1"/>
    </source>
</evidence>
<keyword evidence="2" id="KW-0732">Signal</keyword>
<protein>
    <submittedName>
        <fullName evidence="3">BNR repeat domain protein</fullName>
    </submittedName>
</protein>
<dbReference type="Gene3D" id="2.130.10.30">
    <property type="entry name" value="Regulator of chromosome condensation 1/beta-lactamase-inhibitor protein II"/>
    <property type="match status" value="2"/>
</dbReference>
<dbReference type="PANTHER" id="PTHR45982">
    <property type="entry name" value="REGULATOR OF CHROMOSOME CONDENSATION"/>
    <property type="match status" value="1"/>
</dbReference>
<dbReference type="PROSITE" id="PS50012">
    <property type="entry name" value="RCC1_3"/>
    <property type="match status" value="3"/>
</dbReference>
<dbReference type="SUPFAM" id="SSF50985">
    <property type="entry name" value="RCC1/BLIP-II"/>
    <property type="match status" value="2"/>
</dbReference>
<dbReference type="PANTHER" id="PTHR45982:SF1">
    <property type="entry name" value="REGULATOR OF CHROMOSOME CONDENSATION"/>
    <property type="match status" value="1"/>
</dbReference>
<dbReference type="GO" id="GO:0005737">
    <property type="term" value="C:cytoplasm"/>
    <property type="evidence" value="ECO:0007669"/>
    <property type="project" value="TreeGrafter"/>
</dbReference>
<accession>A0A0K1PWG8</accession>
<keyword evidence="4" id="KW-1185">Reference proteome</keyword>
<feature type="region of interest" description="Disordered" evidence="1">
    <location>
        <begin position="400"/>
        <end position="420"/>
    </location>
</feature>
<dbReference type="OrthoDB" id="9758365at2"/>
<evidence type="ECO:0000313" key="4">
    <source>
        <dbReference type="Proteomes" id="UP000064967"/>
    </source>
</evidence>
<dbReference type="RefSeq" id="WP_146648948.1">
    <property type="nucleotide sequence ID" value="NZ_CP012333.1"/>
</dbReference>
<evidence type="ECO:0000256" key="2">
    <source>
        <dbReference type="SAM" id="SignalP"/>
    </source>
</evidence>
<organism evidence="3 4">
    <name type="scientific">Labilithrix luteola</name>
    <dbReference type="NCBI Taxonomy" id="1391654"/>
    <lineage>
        <taxon>Bacteria</taxon>
        <taxon>Pseudomonadati</taxon>
        <taxon>Myxococcota</taxon>
        <taxon>Polyangia</taxon>
        <taxon>Polyangiales</taxon>
        <taxon>Labilitrichaceae</taxon>
        <taxon>Labilithrix</taxon>
    </lineage>
</organism>
<gene>
    <name evidence="3" type="ORF">AKJ09_04539</name>
</gene>
<feature type="signal peptide" evidence="2">
    <location>
        <begin position="1"/>
        <end position="23"/>
    </location>
</feature>
<dbReference type="GO" id="GO:0005085">
    <property type="term" value="F:guanyl-nucleotide exchange factor activity"/>
    <property type="evidence" value="ECO:0007669"/>
    <property type="project" value="TreeGrafter"/>
</dbReference>
<dbReference type="Pfam" id="PF00415">
    <property type="entry name" value="RCC1"/>
    <property type="match status" value="1"/>
</dbReference>
<sequence length="420" mass="43326">MRRSRFILLVSPLAATLATLPFAGCSSESFLESNHAVAPDAEVADASDAGKDSEVPDAASDVVDASAPFDAAPIPVQCSGPSCVIALRAGSEHYCATMGDHSVRCWGDTNALPLPADGGGADAAPGKPISLLDVGSVVDLAAAGSGTCVVSSDGAVWCWSDWQRTPATVPDIPVARRVFVGPDGVTRCIFDASSELVCWGESWSLGPGLRQLTWDDGAKPVGVRFGMDVGLVTLSDGRLFSWGYGPQLVHQFAGGGPSQIFGVSDAEVLAVGSGHACARTKAGELSCWGRGANGQLGSGLWRDEVTPTPVALPASIAVVDVSTADVHTCARTTTSDVYCWGGLNARGELGLAAKQGVYVPTRVTLPEGPPVADVVVGNTSSCALRSDGSVLCWGDNTRGQLGRGSRDERRHPEPQVVVFP</sequence>
<dbReference type="InterPro" id="IPR051553">
    <property type="entry name" value="Ran_GTPase-activating"/>
</dbReference>
<dbReference type="InterPro" id="IPR000408">
    <property type="entry name" value="Reg_chr_condens"/>
</dbReference>
<feature type="compositionally biased region" description="Basic and acidic residues" evidence="1">
    <location>
        <begin position="404"/>
        <end position="413"/>
    </location>
</feature>
<dbReference type="Proteomes" id="UP000064967">
    <property type="component" value="Chromosome"/>
</dbReference>
<dbReference type="Pfam" id="PF13540">
    <property type="entry name" value="RCC1_2"/>
    <property type="match status" value="1"/>
</dbReference>